<dbReference type="GO" id="GO:0003725">
    <property type="term" value="F:double-stranded RNA binding"/>
    <property type="evidence" value="ECO:0007669"/>
    <property type="project" value="InterPro"/>
</dbReference>
<evidence type="ECO:0000256" key="4">
    <source>
        <dbReference type="ARBA" id="ARBA00022723"/>
    </source>
</evidence>
<protein>
    <recommendedName>
        <fullName evidence="8">Carbamoyltransferase HypF</fullName>
        <ecNumber evidence="8">6.2.-.-</ecNumber>
    </recommendedName>
</protein>
<evidence type="ECO:0000256" key="5">
    <source>
        <dbReference type="ARBA" id="ARBA00022771"/>
    </source>
</evidence>
<keyword evidence="13" id="KW-0808">Transferase</keyword>
<dbReference type="RefSeq" id="WP_238587886.1">
    <property type="nucleotide sequence ID" value="NZ_FTNL01000008.1"/>
</dbReference>
<feature type="domain" description="Acylphosphatase-like" evidence="10">
    <location>
        <begin position="7"/>
        <end position="92"/>
    </location>
</feature>
<comment type="pathway">
    <text evidence="1 8">Protein modification; [NiFe] hydrogenase maturation.</text>
</comment>
<evidence type="ECO:0000259" key="10">
    <source>
        <dbReference type="PROSITE" id="PS51160"/>
    </source>
</evidence>
<dbReference type="InterPro" id="IPR041440">
    <property type="entry name" value="HypF_C"/>
</dbReference>
<dbReference type="Proteomes" id="UP000254374">
    <property type="component" value="Unassembled WGS sequence"/>
</dbReference>
<dbReference type="Pfam" id="PF22521">
    <property type="entry name" value="HypF_C_2"/>
    <property type="match status" value="1"/>
</dbReference>
<dbReference type="GO" id="GO:0051604">
    <property type="term" value="P:protein maturation"/>
    <property type="evidence" value="ECO:0007669"/>
    <property type="project" value="TreeGrafter"/>
</dbReference>
<comment type="similarity">
    <text evidence="2 8">Belongs to the carbamoyltransferase HypF family.</text>
</comment>
<evidence type="ECO:0000256" key="1">
    <source>
        <dbReference type="ARBA" id="ARBA00004711"/>
    </source>
</evidence>
<keyword evidence="6" id="KW-0862">Zinc</keyword>
<dbReference type="PROSITE" id="PS51163">
    <property type="entry name" value="YRDC"/>
    <property type="match status" value="1"/>
</dbReference>
<dbReference type="GO" id="GO:0008270">
    <property type="term" value="F:zinc ion binding"/>
    <property type="evidence" value="ECO:0007669"/>
    <property type="project" value="UniProtKB-KW"/>
</dbReference>
<evidence type="ECO:0000256" key="7">
    <source>
        <dbReference type="ARBA" id="ARBA00048220"/>
    </source>
</evidence>
<comment type="catalytic activity">
    <reaction evidence="7 8">
        <text>C-terminal L-cysteinyl-[HypE protein] + carbamoyl phosphate + ATP + H2O = C-terminal S-carboxamide-L-cysteinyl-[HypE protein] + AMP + phosphate + diphosphate + H(+)</text>
        <dbReference type="Rhea" id="RHEA:55636"/>
        <dbReference type="Rhea" id="RHEA-COMP:14247"/>
        <dbReference type="Rhea" id="RHEA-COMP:14392"/>
        <dbReference type="ChEBI" id="CHEBI:15377"/>
        <dbReference type="ChEBI" id="CHEBI:15378"/>
        <dbReference type="ChEBI" id="CHEBI:30616"/>
        <dbReference type="ChEBI" id="CHEBI:33019"/>
        <dbReference type="ChEBI" id="CHEBI:43474"/>
        <dbReference type="ChEBI" id="CHEBI:58228"/>
        <dbReference type="ChEBI" id="CHEBI:76913"/>
        <dbReference type="ChEBI" id="CHEBI:139126"/>
        <dbReference type="ChEBI" id="CHEBI:456215"/>
    </reaction>
</comment>
<evidence type="ECO:0000313" key="12">
    <source>
        <dbReference type="EMBL" id="SIR20601.1"/>
    </source>
</evidence>
<reference evidence="13 15" key="2">
    <citation type="submission" date="2018-06" db="EMBL/GenBank/DDBJ databases">
        <authorList>
            <consortium name="Pathogen Informatics"/>
            <person name="Doyle S."/>
        </authorList>
    </citation>
    <scope>NUCLEOTIDE SEQUENCE [LARGE SCALE GENOMIC DNA]</scope>
    <source>
        <strain evidence="13 15">NCTC11401</strain>
    </source>
</reference>
<gene>
    <name evidence="13" type="primary">hypF</name>
    <name evidence="13" type="ORF">NCTC11401_02283</name>
    <name evidence="12" type="ORF">SAMN05421777_10827</name>
</gene>
<dbReference type="InterPro" id="IPR017968">
    <property type="entry name" value="Acylphosphatase_CS"/>
</dbReference>
<dbReference type="STRING" id="464.Lgor_2160"/>
<dbReference type="Gene3D" id="3.30.110.120">
    <property type="match status" value="1"/>
</dbReference>
<dbReference type="PIRSF" id="PIRSF006256">
    <property type="entry name" value="CMPcnvr_hdrg_mat"/>
    <property type="match status" value="1"/>
</dbReference>
<dbReference type="InterPro" id="IPR006070">
    <property type="entry name" value="Sua5-like_dom"/>
</dbReference>
<dbReference type="NCBIfam" id="TIGR00143">
    <property type="entry name" value="hypF"/>
    <property type="match status" value="1"/>
</dbReference>
<dbReference type="Proteomes" id="UP000186808">
    <property type="component" value="Unassembled WGS sequence"/>
</dbReference>
<evidence type="ECO:0000256" key="6">
    <source>
        <dbReference type="ARBA" id="ARBA00022833"/>
    </source>
</evidence>
<dbReference type="Pfam" id="PF00708">
    <property type="entry name" value="Acylphosphatase"/>
    <property type="match status" value="1"/>
</dbReference>
<dbReference type="InterPro" id="IPR036046">
    <property type="entry name" value="Acylphosphatase-like_dom_sf"/>
</dbReference>
<dbReference type="PROSITE" id="PS00150">
    <property type="entry name" value="ACYLPHOSPHATASE_1"/>
    <property type="match status" value="1"/>
</dbReference>
<dbReference type="InterPro" id="IPR017945">
    <property type="entry name" value="DHBP_synth_RibB-like_a/b_dom"/>
</dbReference>
<evidence type="ECO:0000259" key="11">
    <source>
        <dbReference type="PROSITE" id="PS51163"/>
    </source>
</evidence>
<comment type="catalytic activity">
    <reaction evidence="9">
        <text>an acyl phosphate + H2O = a carboxylate + phosphate + H(+)</text>
        <dbReference type="Rhea" id="RHEA:14965"/>
        <dbReference type="ChEBI" id="CHEBI:15377"/>
        <dbReference type="ChEBI" id="CHEBI:15378"/>
        <dbReference type="ChEBI" id="CHEBI:29067"/>
        <dbReference type="ChEBI" id="CHEBI:43474"/>
        <dbReference type="ChEBI" id="CHEBI:59918"/>
        <dbReference type="EC" id="3.6.1.7"/>
    </reaction>
</comment>
<dbReference type="EMBL" id="UGGV01000001">
    <property type="protein sequence ID" value="STO25447.1"/>
    <property type="molecule type" value="Genomic_DNA"/>
</dbReference>
<dbReference type="PANTHER" id="PTHR42959:SF1">
    <property type="entry name" value="CARBAMOYLTRANSFERASE HYPF"/>
    <property type="match status" value="1"/>
</dbReference>
<dbReference type="UniPathway" id="UPA00335"/>
<name>A0A377GKV5_9GAMM</name>
<sequence>MSKQIERLRIIIQGQVQGVGFRPCVYRIAKQLDLTGWIQNNAYGVLIEVQGILAGHFIAHLQNNLPPLAKVNDIHQETIPLQANETLFKIIESQKGRVNTLITPDICICSECLEELFDPRSRYFRYPFLNCTHCGPRFTITRDLPYDRNQTSMDLFPLCVECQADYNNPENRRYHAQPTSCIHCGPQLSCSVEEIAQCILQGEIIALKSLGGYQLICDARNETTVAKLRARKKRDAKPFALMVVNSLSAKRLVRINQQEQNSLESITRPIVLLKKNDELRELNPQIAPGLNILGIMLPYTPLHYLLFNALIGNEDGCGWLNEFQDITLVVTSANLSGEPLIIGDHSAEQELNHVADKIVSYNRQIVTRVDDSVLRLMHQTPVFIRRSRSFVPNPIQLPHEIPTTLAVGGHLKNTFCITRGNEAFVSQHIGSLNNKATIEFFHESLNHLLRFLDVTPERIAHDLHPDFYTTYFAECYGIPAFAIQHHHAHLASIIAEHGIKKSVLGLALDGYGYGSNGEAWGGEFFLLEKTRCTRIGSFVPILQPGRENAAREPWRMAASVLHHLGRGNEITQRFSEFPQAHLIQQMLDKKINSPATSSCGRLFDAASALLGIQLISHYEGHAAMRLESLVTQVQSIPNGWQIKENCFDMMPTLELLANCPDPITGANLFHGTLIAGLAEWIKQTCRERKIDMVVLSGGCFLNQILTEGLTAVLSEYGITSFLPRALPLNDGGISLGQAWIAGNL</sequence>
<keyword evidence="9" id="KW-0378">Hydrolase</keyword>
<evidence type="ECO:0000256" key="9">
    <source>
        <dbReference type="PROSITE-ProRule" id="PRU00520"/>
    </source>
</evidence>
<evidence type="ECO:0000313" key="13">
    <source>
        <dbReference type="EMBL" id="STO25447.1"/>
    </source>
</evidence>
<accession>A0A377GKV5</accession>
<dbReference type="Gene3D" id="3.30.420.40">
    <property type="match status" value="1"/>
</dbReference>
<dbReference type="Pfam" id="PF01300">
    <property type="entry name" value="Sua5_yciO_yrdC"/>
    <property type="match status" value="1"/>
</dbReference>
<comment type="function">
    <text evidence="8">Involved in the maturation of [NiFe] hydrogenases. Along with HypE, it catalyzes the synthesis of the CN ligands of the active site iron of [NiFe]-hydrogenases. HypF functions as a carbamoyl transferase using carbamoylphosphate as a substrate and transferring the carboxamido moiety in an ATP-dependent reaction to the thiolate of the C-terminal cysteine of HypE yielding a protein-S-carboxamide.</text>
</comment>
<keyword evidence="5" id="KW-0863">Zinc-finger</keyword>
<organism evidence="13 15">
    <name type="scientific">Fluoribacter gormanii</name>
    <dbReference type="NCBI Taxonomy" id="464"/>
    <lineage>
        <taxon>Bacteria</taxon>
        <taxon>Pseudomonadati</taxon>
        <taxon>Pseudomonadota</taxon>
        <taxon>Gammaproteobacteria</taxon>
        <taxon>Legionellales</taxon>
        <taxon>Legionellaceae</taxon>
        <taxon>Fluoribacter</taxon>
    </lineage>
</organism>
<dbReference type="Pfam" id="PF07503">
    <property type="entry name" value="zf-HYPF"/>
    <property type="match status" value="2"/>
</dbReference>
<evidence type="ECO:0000313" key="14">
    <source>
        <dbReference type="Proteomes" id="UP000186808"/>
    </source>
</evidence>
<dbReference type="Gene3D" id="3.90.870.50">
    <property type="match status" value="1"/>
</dbReference>
<dbReference type="GO" id="GO:0016743">
    <property type="term" value="F:carboxyl- or carbamoyltransferase activity"/>
    <property type="evidence" value="ECO:0007669"/>
    <property type="project" value="UniProtKB-UniRule"/>
</dbReference>
<dbReference type="EC" id="6.2.-.-" evidence="8"/>
<keyword evidence="14" id="KW-1185">Reference proteome</keyword>
<dbReference type="InterPro" id="IPR055128">
    <property type="entry name" value="HypF_C_2"/>
</dbReference>
<dbReference type="GO" id="GO:0016874">
    <property type="term" value="F:ligase activity"/>
    <property type="evidence" value="ECO:0007669"/>
    <property type="project" value="UniProtKB-UniRule"/>
</dbReference>
<dbReference type="SUPFAM" id="SSF55821">
    <property type="entry name" value="YrdC/RibB"/>
    <property type="match status" value="1"/>
</dbReference>
<feature type="active site" evidence="9">
    <location>
        <position position="40"/>
    </location>
</feature>
<dbReference type="Pfam" id="PF17788">
    <property type="entry name" value="HypF_C"/>
    <property type="match status" value="1"/>
</dbReference>
<evidence type="ECO:0000256" key="8">
    <source>
        <dbReference type="PIRNR" id="PIRNR006256"/>
    </source>
</evidence>
<dbReference type="InterPro" id="IPR011125">
    <property type="entry name" value="Znf_HypF"/>
</dbReference>
<reference evidence="12 14" key="1">
    <citation type="submission" date="2017-01" db="EMBL/GenBank/DDBJ databases">
        <authorList>
            <person name="Varghese N."/>
            <person name="Submissions S."/>
        </authorList>
    </citation>
    <scope>NUCLEOTIDE SEQUENCE [LARGE SCALE GENOMIC DNA]</scope>
    <source>
        <strain evidence="12 14">ATCC 33342</strain>
    </source>
</reference>
<evidence type="ECO:0000313" key="15">
    <source>
        <dbReference type="Proteomes" id="UP000254374"/>
    </source>
</evidence>
<feature type="active site" evidence="9">
    <location>
        <position position="22"/>
    </location>
</feature>
<dbReference type="PANTHER" id="PTHR42959">
    <property type="entry name" value="CARBAMOYLTRANSFERASE"/>
    <property type="match status" value="1"/>
</dbReference>
<dbReference type="InterPro" id="IPR004421">
    <property type="entry name" value="Carbamoyltransferase_HypF"/>
</dbReference>
<feature type="domain" description="YrdC-like" evidence="11">
    <location>
        <begin position="189"/>
        <end position="389"/>
    </location>
</feature>
<keyword evidence="4" id="KW-0479">Metal-binding</keyword>
<evidence type="ECO:0000256" key="2">
    <source>
        <dbReference type="ARBA" id="ARBA00008097"/>
    </source>
</evidence>
<dbReference type="AlphaFoldDB" id="A0A377GKV5"/>
<dbReference type="Gene3D" id="3.30.420.360">
    <property type="match status" value="1"/>
</dbReference>
<dbReference type="SUPFAM" id="SSF54975">
    <property type="entry name" value="Acylphosphatase/BLUF domain-like"/>
    <property type="match status" value="1"/>
</dbReference>
<dbReference type="PROSITE" id="PS51160">
    <property type="entry name" value="ACYLPHOSPHATASE_3"/>
    <property type="match status" value="1"/>
</dbReference>
<dbReference type="InterPro" id="IPR001792">
    <property type="entry name" value="Acylphosphatase-like_dom"/>
</dbReference>
<dbReference type="GO" id="GO:0003998">
    <property type="term" value="F:acylphosphatase activity"/>
    <property type="evidence" value="ECO:0007669"/>
    <property type="project" value="UniProtKB-EC"/>
</dbReference>
<proteinExistence type="inferred from homology"/>
<keyword evidence="3" id="KW-0436">Ligase</keyword>
<dbReference type="EMBL" id="FTNL01000008">
    <property type="protein sequence ID" value="SIR20601.1"/>
    <property type="molecule type" value="Genomic_DNA"/>
</dbReference>
<dbReference type="InterPro" id="IPR051060">
    <property type="entry name" value="Carbamoyltrans_HypF-like"/>
</dbReference>
<evidence type="ECO:0000256" key="3">
    <source>
        <dbReference type="ARBA" id="ARBA00022598"/>
    </source>
</evidence>